<evidence type="ECO:0000256" key="1">
    <source>
        <dbReference type="ARBA" id="ARBA00004141"/>
    </source>
</evidence>
<sequence length="442" mass="49612">MHFPSKFRKNLTDADITNGTVDYCCTGFCIEVLQTLAEKMNFEFVIYEVPDGQWGIPDENGTWNGLVKEILDDKADMILTAFVINKVRNTAIDLSSPFLESGITIMVSIRKGAISPYAFLEPYDFYSWILILIFSVHATGASIFIFEWLSPSGLDQGKTSTVEHKFSLFRSFWLIWAMLFGAAVSIDVPRGGSSRFLANLLHPTKLTPHFKFSTIRNSSTDVNLQITYPRMHKYMTKYSQPDVSTAKQNLKNHSIHAFIYDANVLEFVAGRDEDCALLTVGRWYAMSGYGVGVKRGSPLREEVNEIILNMQHAGEIERMQAFWLSGACHAKKDKKNKKSNKIGILNFISAFILLAAGVLLGVILLILEHLYFKSGRKCLKKYDKCGCCALVSLSMGKSLTFEQSVMEAIDIQRKHKCKDPICEMNVAALENRAAAADDMPVE</sequence>
<evidence type="ECO:0000256" key="4">
    <source>
        <dbReference type="ARBA" id="ARBA00022989"/>
    </source>
</evidence>
<proteinExistence type="predicted"/>
<dbReference type="InterPro" id="IPR019594">
    <property type="entry name" value="Glu/Gly-bd"/>
</dbReference>
<organism evidence="14 15">
    <name type="scientific">Mya arenaria</name>
    <name type="common">Soft-shell clam</name>
    <dbReference type="NCBI Taxonomy" id="6604"/>
    <lineage>
        <taxon>Eukaryota</taxon>
        <taxon>Metazoa</taxon>
        <taxon>Spiralia</taxon>
        <taxon>Lophotrochozoa</taxon>
        <taxon>Mollusca</taxon>
        <taxon>Bivalvia</taxon>
        <taxon>Autobranchia</taxon>
        <taxon>Heteroconchia</taxon>
        <taxon>Euheterodonta</taxon>
        <taxon>Imparidentia</taxon>
        <taxon>Neoheterodontei</taxon>
        <taxon>Myida</taxon>
        <taxon>Myoidea</taxon>
        <taxon>Myidae</taxon>
        <taxon>Mya</taxon>
    </lineage>
</organism>
<evidence type="ECO:0000256" key="5">
    <source>
        <dbReference type="ARBA" id="ARBA00023065"/>
    </source>
</evidence>
<dbReference type="Pfam" id="PF10613">
    <property type="entry name" value="Lig_chan-Glu_bd"/>
    <property type="match status" value="1"/>
</dbReference>
<protein>
    <submittedName>
        <fullName evidence="14">NMDE1-like protein</fullName>
    </submittedName>
</protein>
<dbReference type="SMART" id="SM00918">
    <property type="entry name" value="Lig_chan-Glu_bd"/>
    <property type="match status" value="1"/>
</dbReference>
<dbReference type="InterPro" id="IPR015683">
    <property type="entry name" value="Ionotropic_Glu_rcpt"/>
</dbReference>
<name>A0ABY7DWW7_MYAAR</name>
<keyword evidence="5" id="KW-0406">Ion transport</keyword>
<feature type="domain" description="Ionotropic glutamate receptor L-glutamate and glycine-binding" evidence="13">
    <location>
        <begin position="4"/>
        <end position="72"/>
    </location>
</feature>
<gene>
    <name evidence="14" type="ORF">MAR_008783</name>
</gene>
<keyword evidence="8" id="KW-0325">Glycoprotein</keyword>
<keyword evidence="3 11" id="KW-0812">Transmembrane</keyword>
<evidence type="ECO:0000256" key="11">
    <source>
        <dbReference type="SAM" id="Phobius"/>
    </source>
</evidence>
<keyword evidence="10" id="KW-0407">Ion channel</keyword>
<feature type="transmembrane region" description="Helical" evidence="11">
    <location>
        <begin position="125"/>
        <end position="146"/>
    </location>
</feature>
<keyword evidence="9" id="KW-1071">Ligand-gated ion channel</keyword>
<comment type="subcellular location">
    <subcellularLocation>
        <location evidence="1">Membrane</location>
        <topology evidence="1">Multi-pass membrane protein</topology>
    </subcellularLocation>
</comment>
<evidence type="ECO:0000256" key="9">
    <source>
        <dbReference type="ARBA" id="ARBA00023286"/>
    </source>
</evidence>
<keyword evidence="2" id="KW-0813">Transport</keyword>
<dbReference type="Pfam" id="PF00060">
    <property type="entry name" value="Lig_chan"/>
    <property type="match status" value="1"/>
</dbReference>
<evidence type="ECO:0000259" key="12">
    <source>
        <dbReference type="SMART" id="SM00079"/>
    </source>
</evidence>
<evidence type="ECO:0000256" key="10">
    <source>
        <dbReference type="ARBA" id="ARBA00023303"/>
    </source>
</evidence>
<evidence type="ECO:0000256" key="2">
    <source>
        <dbReference type="ARBA" id="ARBA00022448"/>
    </source>
</evidence>
<dbReference type="InterPro" id="IPR001320">
    <property type="entry name" value="Iontro_rcpt_C"/>
</dbReference>
<dbReference type="Gene3D" id="3.40.190.10">
    <property type="entry name" value="Periplasmic binding protein-like II"/>
    <property type="match status" value="3"/>
</dbReference>
<dbReference type="Proteomes" id="UP001164746">
    <property type="component" value="Chromosome 4"/>
</dbReference>
<reference evidence="14" key="1">
    <citation type="submission" date="2022-11" db="EMBL/GenBank/DDBJ databases">
        <title>Centuries of genome instability and evolution in soft-shell clam transmissible cancer (bioRxiv).</title>
        <authorList>
            <person name="Hart S.F.M."/>
            <person name="Yonemitsu M.A."/>
            <person name="Giersch R.M."/>
            <person name="Beal B.F."/>
            <person name="Arriagada G."/>
            <person name="Davis B.W."/>
            <person name="Ostrander E.A."/>
            <person name="Goff S.P."/>
            <person name="Metzger M.J."/>
        </authorList>
    </citation>
    <scope>NUCLEOTIDE SEQUENCE</scope>
    <source>
        <strain evidence="14">MELC-2E11</strain>
        <tissue evidence="14">Siphon/mantle</tissue>
    </source>
</reference>
<evidence type="ECO:0000313" key="15">
    <source>
        <dbReference type="Proteomes" id="UP001164746"/>
    </source>
</evidence>
<evidence type="ECO:0000256" key="7">
    <source>
        <dbReference type="ARBA" id="ARBA00023170"/>
    </source>
</evidence>
<feature type="transmembrane region" description="Helical" evidence="11">
    <location>
        <begin position="344"/>
        <end position="367"/>
    </location>
</feature>
<feature type="transmembrane region" description="Helical" evidence="11">
    <location>
        <begin position="166"/>
        <end position="186"/>
    </location>
</feature>
<dbReference type="Gene3D" id="1.10.287.70">
    <property type="match status" value="1"/>
</dbReference>
<keyword evidence="6 11" id="KW-0472">Membrane</keyword>
<keyword evidence="15" id="KW-1185">Reference proteome</keyword>
<keyword evidence="7" id="KW-0675">Receptor</keyword>
<feature type="domain" description="Ionotropic glutamate receptor C-terminal" evidence="12">
    <location>
        <begin position="15"/>
        <end position="326"/>
    </location>
</feature>
<evidence type="ECO:0000256" key="6">
    <source>
        <dbReference type="ARBA" id="ARBA00023136"/>
    </source>
</evidence>
<evidence type="ECO:0000256" key="8">
    <source>
        <dbReference type="ARBA" id="ARBA00023180"/>
    </source>
</evidence>
<dbReference type="PANTHER" id="PTHR18966">
    <property type="entry name" value="IONOTROPIC GLUTAMATE RECEPTOR"/>
    <property type="match status" value="1"/>
</dbReference>
<evidence type="ECO:0000256" key="3">
    <source>
        <dbReference type="ARBA" id="ARBA00022692"/>
    </source>
</evidence>
<accession>A0ABY7DWW7</accession>
<evidence type="ECO:0000259" key="13">
    <source>
        <dbReference type="SMART" id="SM00918"/>
    </source>
</evidence>
<dbReference type="SMART" id="SM00079">
    <property type="entry name" value="PBPe"/>
    <property type="match status" value="1"/>
</dbReference>
<dbReference type="EMBL" id="CP111015">
    <property type="protein sequence ID" value="WAR02225.1"/>
    <property type="molecule type" value="Genomic_DNA"/>
</dbReference>
<evidence type="ECO:0000313" key="14">
    <source>
        <dbReference type="EMBL" id="WAR02225.1"/>
    </source>
</evidence>
<dbReference type="SUPFAM" id="SSF53850">
    <property type="entry name" value="Periplasmic binding protein-like II"/>
    <property type="match status" value="1"/>
</dbReference>
<keyword evidence="4 11" id="KW-1133">Transmembrane helix</keyword>